<keyword evidence="2" id="KW-1185">Reference proteome</keyword>
<proteinExistence type="predicted"/>
<protein>
    <submittedName>
        <fullName evidence="1">Uncharacterized protein</fullName>
    </submittedName>
</protein>
<gene>
    <name evidence="1" type="ORF">DUI87_10327</name>
</gene>
<organism evidence="1 2">
    <name type="scientific">Hirundo rustica rustica</name>
    <dbReference type="NCBI Taxonomy" id="333673"/>
    <lineage>
        <taxon>Eukaryota</taxon>
        <taxon>Metazoa</taxon>
        <taxon>Chordata</taxon>
        <taxon>Craniata</taxon>
        <taxon>Vertebrata</taxon>
        <taxon>Euteleostomi</taxon>
        <taxon>Archelosauria</taxon>
        <taxon>Archosauria</taxon>
        <taxon>Dinosauria</taxon>
        <taxon>Saurischia</taxon>
        <taxon>Theropoda</taxon>
        <taxon>Coelurosauria</taxon>
        <taxon>Aves</taxon>
        <taxon>Neognathae</taxon>
        <taxon>Neoaves</taxon>
        <taxon>Telluraves</taxon>
        <taxon>Australaves</taxon>
        <taxon>Passeriformes</taxon>
        <taxon>Sylvioidea</taxon>
        <taxon>Hirundinidae</taxon>
        <taxon>Hirundo</taxon>
    </lineage>
</organism>
<comment type="caution">
    <text evidence="1">The sequence shown here is derived from an EMBL/GenBank/DDBJ whole genome shotgun (WGS) entry which is preliminary data.</text>
</comment>
<name>A0A3M0KHV5_HIRRU</name>
<dbReference type="EMBL" id="QRBI01000106">
    <property type="protein sequence ID" value="RMC12802.1"/>
    <property type="molecule type" value="Genomic_DNA"/>
</dbReference>
<reference evidence="1 2" key="1">
    <citation type="submission" date="2018-07" db="EMBL/GenBank/DDBJ databases">
        <title>A high quality draft genome assembly of the barn swallow (H. rustica rustica).</title>
        <authorList>
            <person name="Formenti G."/>
            <person name="Chiara M."/>
            <person name="Poveda L."/>
            <person name="Francoijs K.-J."/>
            <person name="Bonisoli-Alquati A."/>
            <person name="Canova L."/>
            <person name="Gianfranceschi L."/>
            <person name="Horner D.S."/>
            <person name="Saino N."/>
        </authorList>
    </citation>
    <scope>NUCLEOTIDE SEQUENCE [LARGE SCALE GENOMIC DNA]</scope>
    <source>
        <strain evidence="1">Chelidonia</strain>
        <tissue evidence="1">Blood</tissue>
    </source>
</reference>
<accession>A0A3M0KHV5</accession>
<evidence type="ECO:0000313" key="1">
    <source>
        <dbReference type="EMBL" id="RMC12802.1"/>
    </source>
</evidence>
<evidence type="ECO:0000313" key="2">
    <source>
        <dbReference type="Proteomes" id="UP000269221"/>
    </source>
</evidence>
<dbReference type="AlphaFoldDB" id="A0A3M0KHV5"/>
<dbReference type="Proteomes" id="UP000269221">
    <property type="component" value="Unassembled WGS sequence"/>
</dbReference>
<dbReference type="OrthoDB" id="9397495at2759"/>
<sequence length="99" mass="11031">MVTQTVTLQPMEVYSETEIHPKALEDPMLEQVDSQRRLWLLGKPVLEQAPGRTCGTTEREAHTRAGFLTCGDCDPARNRLWISSQRAAACGENSSWKGS</sequence>